<evidence type="ECO:0000313" key="5">
    <source>
        <dbReference type="EMBL" id="KAF9577135.1"/>
    </source>
</evidence>
<protein>
    <recommendedName>
        <fullName evidence="7">GDP-fucose protein O-fucosyltransferase</fullName>
    </recommendedName>
</protein>
<evidence type="ECO:0000256" key="4">
    <source>
        <dbReference type="SAM" id="MobiDB-lite"/>
    </source>
</evidence>
<keyword evidence="2" id="KW-0294">Fucose metabolism</keyword>
<evidence type="ECO:0008006" key="7">
    <source>
        <dbReference type="Google" id="ProtNLM"/>
    </source>
</evidence>
<dbReference type="InterPro" id="IPR019378">
    <property type="entry name" value="GDP-Fuc_O-FucTrfase"/>
</dbReference>
<dbReference type="Pfam" id="PF10250">
    <property type="entry name" value="O-FucT"/>
    <property type="match status" value="1"/>
</dbReference>
<dbReference type="EMBL" id="JAABOA010005250">
    <property type="protein sequence ID" value="KAF9577135.1"/>
    <property type="molecule type" value="Genomic_DNA"/>
</dbReference>
<feature type="compositionally biased region" description="Basic and acidic residues" evidence="4">
    <location>
        <begin position="163"/>
        <end position="180"/>
    </location>
</feature>
<keyword evidence="6" id="KW-1185">Reference proteome</keyword>
<comment type="caution">
    <text evidence="5">The sequence shown here is derived from an EMBL/GenBank/DDBJ whole genome shotgun (WGS) entry which is preliminary data.</text>
</comment>
<dbReference type="AlphaFoldDB" id="A0A9P6KA01"/>
<evidence type="ECO:0000256" key="2">
    <source>
        <dbReference type="ARBA" id="ARBA00023253"/>
    </source>
</evidence>
<dbReference type="OrthoDB" id="423313at2759"/>
<proteinExistence type="predicted"/>
<accession>A0A9P6KA01</accession>
<dbReference type="Proteomes" id="UP000780801">
    <property type="component" value="Unassembled WGS sequence"/>
</dbReference>
<dbReference type="GO" id="GO:0016740">
    <property type="term" value="F:transferase activity"/>
    <property type="evidence" value="ECO:0007669"/>
    <property type="project" value="UniProtKB-KW"/>
</dbReference>
<evidence type="ECO:0000313" key="6">
    <source>
        <dbReference type="Proteomes" id="UP000780801"/>
    </source>
</evidence>
<organism evidence="5 6">
    <name type="scientific">Lunasporangiospora selenospora</name>
    <dbReference type="NCBI Taxonomy" id="979761"/>
    <lineage>
        <taxon>Eukaryota</taxon>
        <taxon>Fungi</taxon>
        <taxon>Fungi incertae sedis</taxon>
        <taxon>Mucoromycota</taxon>
        <taxon>Mortierellomycotina</taxon>
        <taxon>Mortierellomycetes</taxon>
        <taxon>Mortierellales</taxon>
        <taxon>Mortierellaceae</taxon>
        <taxon>Lunasporangiospora</taxon>
    </lineage>
</organism>
<dbReference type="Gene3D" id="3.40.50.11350">
    <property type="match status" value="1"/>
</dbReference>
<feature type="region of interest" description="Disordered" evidence="4">
    <location>
        <begin position="323"/>
        <end position="345"/>
    </location>
</feature>
<feature type="non-terminal residue" evidence="5">
    <location>
        <position position="1"/>
    </location>
</feature>
<gene>
    <name evidence="5" type="ORF">BGW38_007853</name>
</gene>
<evidence type="ECO:0000256" key="1">
    <source>
        <dbReference type="ARBA" id="ARBA00022679"/>
    </source>
</evidence>
<sequence>DQELKVAREAWHRIAENVTAQIVYGYGSPDLNINMSARYFAWHFFLKMNYVQPPPAKAGVLPPEYDPKKVAPDAHKVDDLVTMEDLLARYGDGEPASQHLLFLTHTFKIKDPYHKQDRYWPEIGQHFHFLPKLMDYATNMINKELAQDPERELVPNDDAEQIEESKSHQQWEHGHEHGDGPDWTTTIPTPEMRTPYIAIHLRRGDIIAKCGPDRDPKRCMIPFSHYAYAVERARTAAAAHHQQHIPVVVTTDTKDEEDFRQIKALGWHYIDHTKAETARILGPFGPAMTDAAILAHADEFVGSGMSTMTKIAARRQDSWYHRASLYPTAPPPPPPATQQIRRRRW</sequence>
<evidence type="ECO:0000256" key="3">
    <source>
        <dbReference type="ARBA" id="ARBA00023277"/>
    </source>
</evidence>
<dbReference type="GO" id="GO:0006004">
    <property type="term" value="P:fucose metabolic process"/>
    <property type="evidence" value="ECO:0007669"/>
    <property type="project" value="UniProtKB-KW"/>
</dbReference>
<feature type="region of interest" description="Disordered" evidence="4">
    <location>
        <begin position="159"/>
        <end position="188"/>
    </location>
</feature>
<dbReference type="CDD" id="cd11296">
    <property type="entry name" value="O-FucT_like"/>
    <property type="match status" value="1"/>
</dbReference>
<reference evidence="5" key="1">
    <citation type="journal article" date="2020" name="Fungal Divers.">
        <title>Resolving the Mortierellaceae phylogeny through synthesis of multi-gene phylogenetics and phylogenomics.</title>
        <authorList>
            <person name="Vandepol N."/>
            <person name="Liber J."/>
            <person name="Desiro A."/>
            <person name="Na H."/>
            <person name="Kennedy M."/>
            <person name="Barry K."/>
            <person name="Grigoriev I.V."/>
            <person name="Miller A.N."/>
            <person name="O'Donnell K."/>
            <person name="Stajich J.E."/>
            <person name="Bonito G."/>
        </authorList>
    </citation>
    <scope>NUCLEOTIDE SEQUENCE</scope>
    <source>
        <strain evidence="5">KOD1015</strain>
    </source>
</reference>
<name>A0A9P6KA01_9FUNG</name>
<keyword evidence="3" id="KW-0119">Carbohydrate metabolism</keyword>
<keyword evidence="1" id="KW-0808">Transferase</keyword>